<accession>A0AAJ4XS11</accession>
<name>A0AAJ4XS11_9BASI</name>
<feature type="compositionally biased region" description="Basic and acidic residues" evidence="2">
    <location>
        <begin position="473"/>
        <end position="482"/>
    </location>
</feature>
<feature type="repeat" description="RCC1" evidence="1">
    <location>
        <begin position="160"/>
        <end position="215"/>
    </location>
</feature>
<feature type="repeat" description="RCC1" evidence="1">
    <location>
        <begin position="77"/>
        <end position="134"/>
    </location>
</feature>
<dbReference type="InterPro" id="IPR000408">
    <property type="entry name" value="Reg_chr_condens"/>
</dbReference>
<dbReference type="GO" id="GO:0000502">
    <property type="term" value="C:proteasome complex"/>
    <property type="evidence" value="ECO:0007669"/>
    <property type="project" value="UniProtKB-KW"/>
</dbReference>
<protein>
    <submittedName>
        <fullName evidence="3">Related to SAF1 - protein involved in proteasome-dependent degradation</fullName>
    </submittedName>
</protein>
<dbReference type="InterPro" id="IPR036047">
    <property type="entry name" value="F-box-like_dom_sf"/>
</dbReference>
<dbReference type="PANTHER" id="PTHR45982:SF3">
    <property type="entry name" value="F-BOX PROTEIN POF9"/>
    <property type="match status" value="1"/>
</dbReference>
<keyword evidence="4" id="KW-1185">Reference proteome</keyword>
<organism evidence="3 4">
    <name type="scientific">Melanopsichium pennsylvanicum</name>
    <dbReference type="NCBI Taxonomy" id="63383"/>
    <lineage>
        <taxon>Eukaryota</taxon>
        <taxon>Fungi</taxon>
        <taxon>Dikarya</taxon>
        <taxon>Basidiomycota</taxon>
        <taxon>Ustilaginomycotina</taxon>
        <taxon>Ustilaginomycetes</taxon>
        <taxon>Ustilaginales</taxon>
        <taxon>Ustilaginaceae</taxon>
        <taxon>Melanopsichium</taxon>
    </lineage>
</organism>
<evidence type="ECO:0000313" key="4">
    <source>
        <dbReference type="Proteomes" id="UP001294444"/>
    </source>
</evidence>
<evidence type="ECO:0000313" key="3">
    <source>
        <dbReference type="EMBL" id="SNX87484.1"/>
    </source>
</evidence>
<dbReference type="SUPFAM" id="SSF50985">
    <property type="entry name" value="RCC1/BLIP-II"/>
    <property type="match status" value="1"/>
</dbReference>
<reference evidence="3" key="1">
    <citation type="submission" date="2023-10" db="EMBL/GenBank/DDBJ databases">
        <authorList>
            <person name="Guldener U."/>
        </authorList>
    </citation>
    <scope>NUCLEOTIDE SEQUENCE</scope>
    <source>
        <strain evidence="3">Mp4</strain>
    </source>
</reference>
<dbReference type="InterPro" id="IPR009091">
    <property type="entry name" value="RCC1/BLIP-II"/>
</dbReference>
<dbReference type="GO" id="GO:0005085">
    <property type="term" value="F:guanyl-nucleotide exchange factor activity"/>
    <property type="evidence" value="ECO:0007669"/>
    <property type="project" value="TreeGrafter"/>
</dbReference>
<dbReference type="SUPFAM" id="SSF81383">
    <property type="entry name" value="F-box domain"/>
    <property type="match status" value="1"/>
</dbReference>
<comment type="caution">
    <text evidence="3">The sequence shown here is derived from an EMBL/GenBank/DDBJ whole genome shotgun (WGS) entry which is preliminary data.</text>
</comment>
<sequence length="713" mass="78641">MSANPLNLPLPVVVDNLLPLLSNRDLAALRSVSKQAKILVEDQILWKRKVLADFTFPPHATARMGGWFELYRGLSNPQVYVWGQVSNGRLGLDPKNIHKACGADVVRTHGGMPYPVKLETINRSSSHGITLQTSPKEESTGAVVEMIAGGWSFHARTSLGKVWYWGTLDGSTFVGDLCPLRDPRKPIASPTLLHGIPDVESLSGGRLHAVALTKDHSLLEWRAWGSIWKLEGFPSSIIDPPSSSSKLEYYRHQDQDASTPMKSNIKQLEAGWTFSAILTHTGEIWIWYSEWCADAFERSYYSGYPREAMMYANPPGYGDQIVFPLTVTPVKLPPVYSGEQQEHADRVVQIAAGEDFIITLTQAGKMHKMDLHLPPPNQDDNRELYRARETMTDADDQDVEALFHRIRINLFVQNRARWESLCAFEQPQYGASFDRSWLESKAQGEIGSVGKISHISAHFRQFVAFLSITPPDTQHEDGREEQGEGGEDGGGGGEFGQTLVLLGSPTSNEPKLIPELQARGVIKVTMGDYHFGALTESGEILTWGSFSKGALGNWTPPWKNQLSSPSLLPQEQGQDDRGTMRGWSNLIPLAQILRPAFSSIGARQPRIGFAGRGGRVETWNHHRNDNVDGGGQEEERVQSQQDVQTPTMIKIQPLPEPEVGRDEGGEGQLPVFAFDIAFAGWHSSALVMQPPSTSPTPSVLTALTTTSASQLGT</sequence>
<dbReference type="AlphaFoldDB" id="A0AAJ4XS11"/>
<feature type="region of interest" description="Disordered" evidence="2">
    <location>
        <begin position="470"/>
        <end position="500"/>
    </location>
</feature>
<dbReference type="PROSITE" id="PS50012">
    <property type="entry name" value="RCC1_3"/>
    <property type="match status" value="2"/>
</dbReference>
<dbReference type="Gene3D" id="2.130.10.30">
    <property type="entry name" value="Regulator of chromosome condensation 1/beta-lactamase-inhibitor protein II"/>
    <property type="match status" value="2"/>
</dbReference>
<dbReference type="EMBL" id="OAPG01000019">
    <property type="protein sequence ID" value="SNX87484.1"/>
    <property type="molecule type" value="Genomic_DNA"/>
</dbReference>
<dbReference type="Proteomes" id="UP001294444">
    <property type="component" value="Unassembled WGS sequence"/>
</dbReference>
<evidence type="ECO:0000256" key="2">
    <source>
        <dbReference type="SAM" id="MobiDB-lite"/>
    </source>
</evidence>
<gene>
    <name evidence="3" type="ORF">MEPE_06194</name>
</gene>
<dbReference type="InterPro" id="IPR051553">
    <property type="entry name" value="Ran_GTPase-activating"/>
</dbReference>
<dbReference type="GO" id="GO:0005737">
    <property type="term" value="C:cytoplasm"/>
    <property type="evidence" value="ECO:0007669"/>
    <property type="project" value="TreeGrafter"/>
</dbReference>
<keyword evidence="3" id="KW-0647">Proteasome</keyword>
<feature type="region of interest" description="Disordered" evidence="2">
    <location>
        <begin position="625"/>
        <end position="644"/>
    </location>
</feature>
<evidence type="ECO:0000256" key="1">
    <source>
        <dbReference type="PROSITE-ProRule" id="PRU00235"/>
    </source>
</evidence>
<dbReference type="PANTHER" id="PTHR45982">
    <property type="entry name" value="REGULATOR OF CHROMOSOME CONDENSATION"/>
    <property type="match status" value="1"/>
</dbReference>
<proteinExistence type="predicted"/>